<sequence>MRSLTLVLLLVLAAVQYPLWLGKGGWMRVWEMERQLAAQQEHLTDLRTRNNAIDAEVRDLKSGTDAIEERARFELGMIKQQEMFVQLVDAPPPGAPGGPAVPPPAPRPTPGTPIVPPRR</sequence>
<accession>A0A5C0ATS3</accession>
<dbReference type="EMBL" id="CP043046">
    <property type="protein sequence ID" value="QEI05752.1"/>
    <property type="molecule type" value="Genomic_DNA"/>
</dbReference>
<keyword evidence="10" id="KW-1185">Reference proteome</keyword>
<comment type="subcellular location">
    <subcellularLocation>
        <location evidence="7">Cell inner membrane</location>
        <topology evidence="7">Single-pass type II membrane protein</topology>
    </subcellularLocation>
    <text evidence="7">Localizes to the division septum.</text>
</comment>
<evidence type="ECO:0000256" key="2">
    <source>
        <dbReference type="ARBA" id="ARBA00022618"/>
    </source>
</evidence>
<dbReference type="InterPro" id="IPR007060">
    <property type="entry name" value="FtsL/DivIC"/>
</dbReference>
<keyword evidence="4 7" id="KW-1133">Transmembrane helix</keyword>
<keyword evidence="2 7" id="KW-0132">Cell division</keyword>
<reference evidence="9 10" key="1">
    <citation type="submission" date="2019-08" db="EMBL/GenBank/DDBJ databases">
        <title>Amphibian skin-associated Pigmentiphaga: genome sequence and occurrence across geography and hosts.</title>
        <authorList>
            <person name="Bletz M.C."/>
            <person name="Bunk B."/>
            <person name="Sproeer C."/>
            <person name="Biwer P."/>
            <person name="Reiter S."/>
            <person name="Rabemananjara F.C.E."/>
            <person name="Schulz S."/>
            <person name="Overmann J."/>
            <person name="Vences M."/>
        </authorList>
    </citation>
    <scope>NUCLEOTIDE SEQUENCE [LARGE SCALE GENOMIC DNA]</scope>
    <source>
        <strain evidence="9 10">Mada1488</strain>
    </source>
</reference>
<name>A0A5C0ATS3_9BURK</name>
<comment type="subunit">
    <text evidence="7">Part of a complex composed of FtsB, FtsL and FtsQ.</text>
</comment>
<dbReference type="GO" id="GO:0032153">
    <property type="term" value="C:cell division site"/>
    <property type="evidence" value="ECO:0007669"/>
    <property type="project" value="UniProtKB-UniRule"/>
</dbReference>
<dbReference type="NCBIfam" id="NF002058">
    <property type="entry name" value="PRK00888.1"/>
    <property type="match status" value="1"/>
</dbReference>
<keyword evidence="6 7" id="KW-0131">Cell cycle</keyword>
<dbReference type="AlphaFoldDB" id="A0A5C0ATS3"/>
<dbReference type="RefSeq" id="WP_148814135.1">
    <property type="nucleotide sequence ID" value="NZ_CP043046.1"/>
</dbReference>
<keyword evidence="1 7" id="KW-1003">Cell membrane</keyword>
<feature type="topological domain" description="Cytoplasmic" evidence="7">
    <location>
        <begin position="1"/>
        <end position="3"/>
    </location>
</feature>
<dbReference type="GO" id="GO:0043093">
    <property type="term" value="P:FtsZ-dependent cytokinesis"/>
    <property type="evidence" value="ECO:0007669"/>
    <property type="project" value="UniProtKB-UniRule"/>
</dbReference>
<evidence type="ECO:0000313" key="10">
    <source>
        <dbReference type="Proteomes" id="UP000325161"/>
    </source>
</evidence>
<evidence type="ECO:0000256" key="6">
    <source>
        <dbReference type="ARBA" id="ARBA00023306"/>
    </source>
</evidence>
<protein>
    <recommendedName>
        <fullName evidence="7">Cell division protein FtsB</fullName>
    </recommendedName>
</protein>
<evidence type="ECO:0000256" key="3">
    <source>
        <dbReference type="ARBA" id="ARBA00022692"/>
    </source>
</evidence>
<evidence type="ECO:0000256" key="8">
    <source>
        <dbReference type="SAM" id="MobiDB-lite"/>
    </source>
</evidence>
<feature type="region of interest" description="Disordered" evidence="8">
    <location>
        <begin position="88"/>
        <end position="119"/>
    </location>
</feature>
<dbReference type="OrthoDB" id="7061211at2"/>
<feature type="compositionally biased region" description="Pro residues" evidence="8">
    <location>
        <begin position="90"/>
        <end position="119"/>
    </location>
</feature>
<evidence type="ECO:0000256" key="4">
    <source>
        <dbReference type="ARBA" id="ARBA00022989"/>
    </source>
</evidence>
<dbReference type="KEGG" id="pacr:FXN63_07755"/>
<proteinExistence type="inferred from homology"/>
<dbReference type="PANTHER" id="PTHR37485">
    <property type="entry name" value="CELL DIVISION PROTEIN FTSB"/>
    <property type="match status" value="1"/>
</dbReference>
<keyword evidence="7" id="KW-0997">Cell inner membrane</keyword>
<gene>
    <name evidence="7 9" type="primary">ftsB</name>
    <name evidence="9" type="ORF">FXN63_07755</name>
</gene>
<feature type="topological domain" description="Periplasmic" evidence="7">
    <location>
        <begin position="22"/>
        <end position="119"/>
    </location>
</feature>
<evidence type="ECO:0000256" key="1">
    <source>
        <dbReference type="ARBA" id="ARBA00022475"/>
    </source>
</evidence>
<dbReference type="Pfam" id="PF04977">
    <property type="entry name" value="DivIC"/>
    <property type="match status" value="1"/>
</dbReference>
<dbReference type="PANTHER" id="PTHR37485:SF1">
    <property type="entry name" value="CELL DIVISION PROTEIN FTSB"/>
    <property type="match status" value="1"/>
</dbReference>
<dbReference type="HAMAP" id="MF_00599">
    <property type="entry name" value="FtsB"/>
    <property type="match status" value="1"/>
</dbReference>
<evidence type="ECO:0000256" key="7">
    <source>
        <dbReference type="HAMAP-Rule" id="MF_00599"/>
    </source>
</evidence>
<keyword evidence="3 7" id="KW-0812">Transmembrane</keyword>
<evidence type="ECO:0000256" key="5">
    <source>
        <dbReference type="ARBA" id="ARBA00023136"/>
    </source>
</evidence>
<keyword evidence="5 7" id="KW-0472">Membrane</keyword>
<dbReference type="GO" id="GO:0005886">
    <property type="term" value="C:plasma membrane"/>
    <property type="evidence" value="ECO:0007669"/>
    <property type="project" value="UniProtKB-SubCell"/>
</dbReference>
<comment type="similarity">
    <text evidence="7">Belongs to the FtsB family.</text>
</comment>
<dbReference type="GO" id="GO:0030428">
    <property type="term" value="C:cell septum"/>
    <property type="evidence" value="ECO:0007669"/>
    <property type="project" value="TreeGrafter"/>
</dbReference>
<organism evidence="9 10">
    <name type="scientific">Pigmentiphaga aceris</name>
    <dbReference type="NCBI Taxonomy" id="1940612"/>
    <lineage>
        <taxon>Bacteria</taxon>
        <taxon>Pseudomonadati</taxon>
        <taxon>Pseudomonadota</taxon>
        <taxon>Betaproteobacteria</taxon>
        <taxon>Burkholderiales</taxon>
        <taxon>Alcaligenaceae</taxon>
        <taxon>Pigmentiphaga</taxon>
    </lineage>
</organism>
<dbReference type="InterPro" id="IPR023081">
    <property type="entry name" value="Cell_div_FtsB"/>
</dbReference>
<evidence type="ECO:0000313" key="9">
    <source>
        <dbReference type="EMBL" id="QEI05752.1"/>
    </source>
</evidence>
<dbReference type="Proteomes" id="UP000325161">
    <property type="component" value="Chromosome"/>
</dbReference>
<comment type="function">
    <text evidence="7">Essential cell division protein. May link together the upstream cell division proteins, which are predominantly cytoplasmic, with the downstream cell division proteins, which are predominantly periplasmic.</text>
</comment>